<gene>
    <name evidence="2" type="ORF">C6N40_12285</name>
</gene>
<dbReference type="InterPro" id="IPR045644">
    <property type="entry name" value="DUF6404"/>
</dbReference>
<protein>
    <submittedName>
        <fullName evidence="2">Uncharacterized protein</fullName>
    </submittedName>
</protein>
<dbReference type="Proteomes" id="UP000241736">
    <property type="component" value="Unassembled WGS sequence"/>
</dbReference>
<reference evidence="2 3" key="1">
    <citation type="submission" date="2018-03" db="EMBL/GenBank/DDBJ databases">
        <title>Arenimonas caeni sp. nov., isolated from activated sludge.</title>
        <authorList>
            <person name="Liu H."/>
        </authorList>
    </citation>
    <scope>NUCLEOTIDE SEQUENCE [LARGE SCALE GENOMIC DNA]</scope>
    <source>
        <strain evidence="3">z29</strain>
    </source>
</reference>
<comment type="caution">
    <text evidence="2">The sequence shown here is derived from an EMBL/GenBank/DDBJ whole genome shotgun (WGS) entry which is preliminary data.</text>
</comment>
<name>A0A2P6M638_9GAMM</name>
<evidence type="ECO:0000256" key="1">
    <source>
        <dbReference type="SAM" id="Phobius"/>
    </source>
</evidence>
<keyword evidence="1" id="KW-0812">Transmembrane</keyword>
<keyword evidence="1" id="KW-0472">Membrane</keyword>
<dbReference type="OrthoDB" id="7870117at2"/>
<feature type="transmembrane region" description="Helical" evidence="1">
    <location>
        <begin position="43"/>
        <end position="72"/>
    </location>
</feature>
<accession>A0A2P6M638</accession>
<dbReference type="RefSeq" id="WP_106991326.1">
    <property type="nucleotide sequence ID" value="NZ_JAVEVW010000025.1"/>
</dbReference>
<keyword evidence="1" id="KW-1133">Transmembrane helix</keyword>
<sequence length="118" mass="12449">MNHTEKVAAMLEHLAPQGLSPYTLAPPAWRLMWAMGLKVPPPLFLGFAPMALGTGLVFAVGWGLLMSLLGWWPAGVSPLGALAAALGAGALFGLALAAYYRHQARKLALPAWPDYQGA</sequence>
<organism evidence="2 3">
    <name type="scientific">Arenimonas caeni</name>
    <dbReference type="NCBI Taxonomy" id="2058085"/>
    <lineage>
        <taxon>Bacteria</taxon>
        <taxon>Pseudomonadati</taxon>
        <taxon>Pseudomonadota</taxon>
        <taxon>Gammaproteobacteria</taxon>
        <taxon>Lysobacterales</taxon>
        <taxon>Lysobacteraceae</taxon>
        <taxon>Arenimonas</taxon>
    </lineage>
</organism>
<keyword evidence="3" id="KW-1185">Reference proteome</keyword>
<evidence type="ECO:0000313" key="3">
    <source>
        <dbReference type="Proteomes" id="UP000241736"/>
    </source>
</evidence>
<dbReference type="EMBL" id="PVLF01000023">
    <property type="protein sequence ID" value="PRH81461.1"/>
    <property type="molecule type" value="Genomic_DNA"/>
</dbReference>
<evidence type="ECO:0000313" key="2">
    <source>
        <dbReference type="EMBL" id="PRH81461.1"/>
    </source>
</evidence>
<feature type="transmembrane region" description="Helical" evidence="1">
    <location>
        <begin position="78"/>
        <end position="100"/>
    </location>
</feature>
<proteinExistence type="predicted"/>
<dbReference type="AlphaFoldDB" id="A0A2P6M638"/>
<dbReference type="Pfam" id="PF19942">
    <property type="entry name" value="DUF6404"/>
    <property type="match status" value="1"/>
</dbReference>